<comment type="caution">
    <text evidence="1">The sequence shown here is derived from an EMBL/GenBank/DDBJ whole genome shotgun (WGS) entry which is preliminary data.</text>
</comment>
<evidence type="ECO:0008006" key="3">
    <source>
        <dbReference type="Google" id="ProtNLM"/>
    </source>
</evidence>
<dbReference type="SUPFAM" id="SSF53850">
    <property type="entry name" value="Periplasmic binding protein-like II"/>
    <property type="match status" value="1"/>
</dbReference>
<dbReference type="EMBL" id="BMYR01000009">
    <property type="protein sequence ID" value="GGW66547.1"/>
    <property type="molecule type" value="Genomic_DNA"/>
</dbReference>
<proteinExistence type="predicted"/>
<evidence type="ECO:0000313" key="2">
    <source>
        <dbReference type="Proteomes" id="UP000634667"/>
    </source>
</evidence>
<gene>
    <name evidence="1" type="ORF">GCM10008111_23150</name>
</gene>
<name>A0ABQ2WSR1_9ALTE</name>
<protein>
    <recommendedName>
        <fullName evidence="3">Solute-binding protein family 3/N-terminal domain-containing protein</fullName>
    </recommendedName>
</protein>
<sequence>MRVPDYLEQSPHRPLLEYALTITAPEYGEVELAFATAMVQGRTEQSLLAGDALHLAVFAPSPERESALLPVYFPLNGGLLGYRVCLIAEGQQSKFDAIATAEDWRKAELIFGQGAHWPDVAILRSNNLQVVTNPKYELLFDMVRLNRFDCFARSIEEVEHDKASVNAQGLIIEQQVLFYYPQASFFFVSPRYPQLAERLQKGLEQAAKNGVIQQHFETHFGAIVQQIRCQNRRLIRLENPLLSPKVASALQQFAYAP</sequence>
<dbReference type="Proteomes" id="UP000634667">
    <property type="component" value="Unassembled WGS sequence"/>
</dbReference>
<keyword evidence="2" id="KW-1185">Reference proteome</keyword>
<organism evidence="1 2">
    <name type="scientific">Alishewanella tabrizica</name>
    <dbReference type="NCBI Taxonomy" id="671278"/>
    <lineage>
        <taxon>Bacteria</taxon>
        <taxon>Pseudomonadati</taxon>
        <taxon>Pseudomonadota</taxon>
        <taxon>Gammaproteobacteria</taxon>
        <taxon>Alteromonadales</taxon>
        <taxon>Alteromonadaceae</taxon>
        <taxon>Alishewanella</taxon>
    </lineage>
</organism>
<reference evidence="2" key="1">
    <citation type="journal article" date="2019" name="Int. J. Syst. Evol. Microbiol.">
        <title>The Global Catalogue of Microorganisms (GCM) 10K type strain sequencing project: providing services to taxonomists for standard genome sequencing and annotation.</title>
        <authorList>
            <consortium name="The Broad Institute Genomics Platform"/>
            <consortium name="The Broad Institute Genome Sequencing Center for Infectious Disease"/>
            <person name="Wu L."/>
            <person name="Ma J."/>
        </authorList>
    </citation>
    <scope>NUCLEOTIDE SEQUENCE [LARGE SCALE GENOMIC DNA]</scope>
    <source>
        <strain evidence="2">KCTC 23723</strain>
    </source>
</reference>
<accession>A0ABQ2WSR1</accession>
<evidence type="ECO:0000313" key="1">
    <source>
        <dbReference type="EMBL" id="GGW66547.1"/>
    </source>
</evidence>